<evidence type="ECO:0008006" key="3">
    <source>
        <dbReference type="Google" id="ProtNLM"/>
    </source>
</evidence>
<dbReference type="RefSeq" id="WP_344019202.1">
    <property type="nucleotide sequence ID" value="NZ_BAAAJK010000004.1"/>
</dbReference>
<gene>
    <name evidence="1" type="ORF">GCM10009613_12350</name>
</gene>
<name>A0ABN1XJH9_9PSEU</name>
<dbReference type="Proteomes" id="UP001501414">
    <property type="component" value="Unassembled WGS sequence"/>
</dbReference>
<protein>
    <recommendedName>
        <fullName evidence="3">Tetratricopeptide repeat protein</fullName>
    </recommendedName>
</protein>
<evidence type="ECO:0000313" key="1">
    <source>
        <dbReference type="EMBL" id="GAA1383227.1"/>
    </source>
</evidence>
<accession>A0ABN1XJH9</accession>
<evidence type="ECO:0000313" key="2">
    <source>
        <dbReference type="Proteomes" id="UP001501414"/>
    </source>
</evidence>
<organism evidence="1 2">
    <name type="scientific">Pseudonocardia kongjuensis</name>
    <dbReference type="NCBI Taxonomy" id="102227"/>
    <lineage>
        <taxon>Bacteria</taxon>
        <taxon>Bacillati</taxon>
        <taxon>Actinomycetota</taxon>
        <taxon>Actinomycetes</taxon>
        <taxon>Pseudonocardiales</taxon>
        <taxon>Pseudonocardiaceae</taxon>
        <taxon>Pseudonocardia</taxon>
    </lineage>
</organism>
<keyword evidence="2" id="KW-1185">Reference proteome</keyword>
<sequence length="158" mass="16740">MTGSDPTMAEITAAVEVGRAGDPAAARGLLAALWERIGPAGDPLHRCILAHYAADVAGDLQEELRWDERALAAAGEITDERARALDPSLRIAGFYPSLHLNLADVHRRLGDDAAAHRHLGQAAERVDALPGDGYGAMIRSGIERCGERLARGDRSVSG</sequence>
<proteinExistence type="predicted"/>
<reference evidence="1 2" key="1">
    <citation type="journal article" date="2019" name="Int. J. Syst. Evol. Microbiol.">
        <title>The Global Catalogue of Microorganisms (GCM) 10K type strain sequencing project: providing services to taxonomists for standard genome sequencing and annotation.</title>
        <authorList>
            <consortium name="The Broad Institute Genomics Platform"/>
            <consortium name="The Broad Institute Genome Sequencing Center for Infectious Disease"/>
            <person name="Wu L."/>
            <person name="Ma J."/>
        </authorList>
    </citation>
    <scope>NUCLEOTIDE SEQUENCE [LARGE SCALE GENOMIC DNA]</scope>
    <source>
        <strain evidence="1 2">JCM 11896</strain>
    </source>
</reference>
<dbReference type="EMBL" id="BAAAJK010000004">
    <property type="protein sequence ID" value="GAA1383227.1"/>
    <property type="molecule type" value="Genomic_DNA"/>
</dbReference>
<comment type="caution">
    <text evidence="1">The sequence shown here is derived from an EMBL/GenBank/DDBJ whole genome shotgun (WGS) entry which is preliminary data.</text>
</comment>